<dbReference type="PANTHER" id="PTHR10094:SF25">
    <property type="entry name" value="SCP2 STEROL-BINDING DOMAIN-CONTAINING PROTEIN 1"/>
    <property type="match status" value="1"/>
</dbReference>
<feature type="compositionally biased region" description="Polar residues" evidence="1">
    <location>
        <begin position="132"/>
        <end position="149"/>
    </location>
</feature>
<evidence type="ECO:0000313" key="4">
    <source>
        <dbReference type="Proteomes" id="UP000187429"/>
    </source>
</evidence>
<dbReference type="SUPFAM" id="SSF55718">
    <property type="entry name" value="SCP-like"/>
    <property type="match status" value="2"/>
</dbReference>
<feature type="region of interest" description="Disordered" evidence="1">
    <location>
        <begin position="131"/>
        <end position="152"/>
    </location>
</feature>
<dbReference type="InterPro" id="IPR036527">
    <property type="entry name" value="SCP2_sterol-bd_dom_sf"/>
</dbReference>
<accession>A0A1R1XNM3</accession>
<gene>
    <name evidence="3" type="ORF">AYI69_g7903</name>
</gene>
<evidence type="ECO:0000256" key="1">
    <source>
        <dbReference type="SAM" id="MobiDB-lite"/>
    </source>
</evidence>
<dbReference type="InterPro" id="IPR003033">
    <property type="entry name" value="SCP2_sterol-bd_dom"/>
</dbReference>
<reference evidence="4" key="1">
    <citation type="submission" date="2017-01" db="EMBL/GenBank/DDBJ databases">
        <authorList>
            <person name="Wang Y."/>
            <person name="White M."/>
            <person name="Kvist S."/>
            <person name="Moncalvo J.-M."/>
        </authorList>
    </citation>
    <scope>NUCLEOTIDE SEQUENCE [LARGE SCALE GENOMIC DNA]</scope>
    <source>
        <strain evidence="4">ID-206-W2</strain>
    </source>
</reference>
<dbReference type="PANTHER" id="PTHR10094">
    <property type="entry name" value="STEROL CARRIER PROTEIN 2 SCP-2 FAMILY PROTEIN"/>
    <property type="match status" value="1"/>
</dbReference>
<dbReference type="OrthoDB" id="10265837at2759"/>
<protein>
    <submittedName>
        <fullName evidence="3">Non-specific lipid-transfer protein</fullName>
    </submittedName>
</protein>
<sequence>MDFACYNDFENLAKLMLKLPEQERSNLAKQTNAAFLFAISKKSNNTKHYWLLDLLKKHELINGKDASSLSKDGVKPSVTIDCSDEVMRQLIHQEIDPTSAFMSGALSIKGNMMYALKLKGTLGELRKMLDSKATTTSPVETSAPTSPKTPDNMAETIYGQLEQTISSSPEVATLSLKNDINAIIQFDLMEKKTKDSKPFSFLLNLKKDSSEPIIKKGSAKISNSSSADITVGIGSADFSKLLAGKLNGQTAFIQGKLKLNGNIMLAMKLEKIFKSLNQAKSIKSKL</sequence>
<name>A0A1R1XNM3_9FUNG</name>
<dbReference type="EMBL" id="LSSM01003965">
    <property type="protein sequence ID" value="OMJ16234.1"/>
    <property type="molecule type" value="Genomic_DNA"/>
</dbReference>
<dbReference type="Gene3D" id="3.30.1050.10">
    <property type="entry name" value="SCP2 sterol-binding domain"/>
    <property type="match status" value="2"/>
</dbReference>
<keyword evidence="4" id="KW-1185">Reference proteome</keyword>
<feature type="domain" description="SCP2" evidence="2">
    <location>
        <begin position="17"/>
        <end position="122"/>
    </location>
</feature>
<organism evidence="3 4">
    <name type="scientific">Smittium culicis</name>
    <dbReference type="NCBI Taxonomy" id="133412"/>
    <lineage>
        <taxon>Eukaryota</taxon>
        <taxon>Fungi</taxon>
        <taxon>Fungi incertae sedis</taxon>
        <taxon>Zoopagomycota</taxon>
        <taxon>Kickxellomycotina</taxon>
        <taxon>Harpellomycetes</taxon>
        <taxon>Harpellales</taxon>
        <taxon>Legeriomycetaceae</taxon>
        <taxon>Smittium</taxon>
    </lineage>
</organism>
<feature type="domain" description="SCP2" evidence="2">
    <location>
        <begin position="178"/>
        <end position="274"/>
    </location>
</feature>
<proteinExistence type="predicted"/>
<dbReference type="Proteomes" id="UP000187429">
    <property type="component" value="Unassembled WGS sequence"/>
</dbReference>
<dbReference type="AlphaFoldDB" id="A0A1R1XNM3"/>
<dbReference type="GO" id="GO:0005829">
    <property type="term" value="C:cytosol"/>
    <property type="evidence" value="ECO:0007669"/>
    <property type="project" value="TreeGrafter"/>
</dbReference>
<evidence type="ECO:0000259" key="2">
    <source>
        <dbReference type="Pfam" id="PF02036"/>
    </source>
</evidence>
<evidence type="ECO:0000313" key="3">
    <source>
        <dbReference type="EMBL" id="OMJ16234.1"/>
    </source>
</evidence>
<comment type="caution">
    <text evidence="3">The sequence shown here is derived from an EMBL/GenBank/DDBJ whole genome shotgun (WGS) entry which is preliminary data.</text>
</comment>
<dbReference type="Pfam" id="PF02036">
    <property type="entry name" value="SCP2"/>
    <property type="match status" value="2"/>
</dbReference>